<keyword evidence="2" id="KW-1185">Reference proteome</keyword>
<comment type="caution">
    <text evidence="1">The sequence shown here is derived from an EMBL/GenBank/DDBJ whole genome shotgun (WGS) entry which is preliminary data.</text>
</comment>
<sequence length="261" mass="29865">MTVLFWITNKLKRCQFQDISTQTVLLKKDAFIQVQLNQLFEKSTQTLENKCNASTQVEQSQFEANSTQTVSEIMLDKDVQTFVKTSENTETQASACLCLDKKVQMAIIPNSIGPFKKQTRKPTIPLTTDFLKFLERKYDILIRNIELTAKVDVISKDEGHVKVPESCELLSHDELEIQASAVDKDIIDRNSSKLSSLESGNSVTVGIRVFMEDEMITANEPVPFKHEYAHSYVKLCEDREKQNEPSILKKQFQKLKKLLKI</sequence>
<reference evidence="1 2" key="1">
    <citation type="journal article" date="2019" name="Sci. Rep.">
        <title>Orb-weaving spider Araneus ventricosus genome elucidates the spidroin gene catalogue.</title>
        <authorList>
            <person name="Kono N."/>
            <person name="Nakamura H."/>
            <person name="Ohtoshi R."/>
            <person name="Moran D.A.P."/>
            <person name="Shinohara A."/>
            <person name="Yoshida Y."/>
            <person name="Fujiwara M."/>
            <person name="Mori M."/>
            <person name="Tomita M."/>
            <person name="Arakawa K."/>
        </authorList>
    </citation>
    <scope>NUCLEOTIDE SEQUENCE [LARGE SCALE GENOMIC DNA]</scope>
</reference>
<dbReference type="Proteomes" id="UP000499080">
    <property type="component" value="Unassembled WGS sequence"/>
</dbReference>
<organism evidence="1 2">
    <name type="scientific">Araneus ventricosus</name>
    <name type="common">Orbweaver spider</name>
    <name type="synonym">Epeira ventricosa</name>
    <dbReference type="NCBI Taxonomy" id="182803"/>
    <lineage>
        <taxon>Eukaryota</taxon>
        <taxon>Metazoa</taxon>
        <taxon>Ecdysozoa</taxon>
        <taxon>Arthropoda</taxon>
        <taxon>Chelicerata</taxon>
        <taxon>Arachnida</taxon>
        <taxon>Araneae</taxon>
        <taxon>Araneomorphae</taxon>
        <taxon>Entelegynae</taxon>
        <taxon>Araneoidea</taxon>
        <taxon>Araneidae</taxon>
        <taxon>Araneus</taxon>
    </lineage>
</organism>
<accession>A0A4Y2GU45</accession>
<evidence type="ECO:0000313" key="1">
    <source>
        <dbReference type="EMBL" id="GBM56441.1"/>
    </source>
</evidence>
<evidence type="ECO:0000313" key="2">
    <source>
        <dbReference type="Proteomes" id="UP000499080"/>
    </source>
</evidence>
<dbReference type="AlphaFoldDB" id="A0A4Y2GU45"/>
<name>A0A4Y2GU45_ARAVE</name>
<dbReference type="EMBL" id="BGPR01001546">
    <property type="protein sequence ID" value="GBM56441.1"/>
    <property type="molecule type" value="Genomic_DNA"/>
</dbReference>
<proteinExistence type="predicted"/>
<gene>
    <name evidence="1" type="ORF">AVEN_273200_1</name>
</gene>
<protein>
    <submittedName>
        <fullName evidence="1">Uncharacterized protein</fullName>
    </submittedName>
</protein>